<keyword evidence="5 6" id="KW-0472">Membrane</keyword>
<feature type="transmembrane region" description="Helical" evidence="6">
    <location>
        <begin position="322"/>
        <end position="344"/>
    </location>
</feature>
<gene>
    <name evidence="7" type="ORF">SAMN02745248_02124</name>
</gene>
<dbReference type="OrthoDB" id="6017905at2"/>
<dbReference type="Pfam" id="PF13440">
    <property type="entry name" value="Polysacc_synt_3"/>
    <property type="match status" value="1"/>
</dbReference>
<dbReference type="PANTHER" id="PTHR30250:SF11">
    <property type="entry name" value="O-ANTIGEN TRANSPORTER-RELATED"/>
    <property type="match status" value="1"/>
</dbReference>
<keyword evidence="4 6" id="KW-1133">Transmembrane helix</keyword>
<dbReference type="GO" id="GO:0005886">
    <property type="term" value="C:plasma membrane"/>
    <property type="evidence" value="ECO:0007669"/>
    <property type="project" value="UniProtKB-SubCell"/>
</dbReference>
<sequence length="471" mass="53184">MSDSPKQFIKRFIGFSMGPVLSAVINFFTVSLTTYFISPAESGKVSIYAMVLSVSSMLIFLGLDQAFTRQFNSEEDKRKLFINAALPPLAVSIIIGAMGMIVYKKMSVMIIGEVDGFIMALLAISLPLTVIDRFNLLLIRMQEKAKLYSFFNIMNKLIYALVLIPYLMCIESTYKSIIIVTFLTLLAICIVEFLFTKDYWIQKIALDKKLLHEMFKYGLPLIPATVVIAILNSMDKVAIKHWSNFHEVGIYSTAMKIVSVVAIVQSAFCTFWTPTAFKWYEDKVPGEKFIKVSNMLMCIMTFMFTGIVLFKDIIIKILSPEYMAAAKVVPFLVLLPVMYTVSEATCLGISFSKKTWYNILVSISAVVVNFLCNILLVPKVGAVGASIATGFAYIVFFWMRTIISRKLWFKFKVTLYALDILCMVALGFASITINNVWLNIALSVLIIIVNYRELVMILSYGKAIINKRKNH</sequence>
<evidence type="ECO:0000256" key="6">
    <source>
        <dbReference type="SAM" id="Phobius"/>
    </source>
</evidence>
<evidence type="ECO:0000313" key="8">
    <source>
        <dbReference type="Proteomes" id="UP000183952"/>
    </source>
</evidence>
<evidence type="ECO:0000256" key="2">
    <source>
        <dbReference type="ARBA" id="ARBA00022475"/>
    </source>
</evidence>
<evidence type="ECO:0000256" key="4">
    <source>
        <dbReference type="ARBA" id="ARBA00022989"/>
    </source>
</evidence>
<dbReference type="PANTHER" id="PTHR30250">
    <property type="entry name" value="PST FAMILY PREDICTED COLANIC ACID TRANSPORTER"/>
    <property type="match status" value="1"/>
</dbReference>
<name>A0A1M6QUD2_9CLOT</name>
<feature type="transmembrane region" description="Helical" evidence="6">
    <location>
        <begin position="382"/>
        <end position="403"/>
    </location>
</feature>
<feature type="transmembrane region" description="Helical" evidence="6">
    <location>
        <begin position="289"/>
        <end position="310"/>
    </location>
</feature>
<dbReference type="InterPro" id="IPR050833">
    <property type="entry name" value="Poly_Biosynth_Transport"/>
</dbReference>
<dbReference type="AlphaFoldDB" id="A0A1M6QUD2"/>
<evidence type="ECO:0000256" key="1">
    <source>
        <dbReference type="ARBA" id="ARBA00004651"/>
    </source>
</evidence>
<feature type="transmembrane region" description="Helical" evidence="6">
    <location>
        <begin position="147"/>
        <end position="168"/>
    </location>
</feature>
<organism evidence="7 8">
    <name type="scientific">Hathewaya proteolytica DSM 3090</name>
    <dbReference type="NCBI Taxonomy" id="1121331"/>
    <lineage>
        <taxon>Bacteria</taxon>
        <taxon>Bacillati</taxon>
        <taxon>Bacillota</taxon>
        <taxon>Clostridia</taxon>
        <taxon>Eubacteriales</taxon>
        <taxon>Clostridiaceae</taxon>
        <taxon>Hathewaya</taxon>
    </lineage>
</organism>
<feature type="transmembrane region" description="Helical" evidence="6">
    <location>
        <begin position="12"/>
        <end position="35"/>
    </location>
</feature>
<proteinExistence type="predicted"/>
<feature type="transmembrane region" description="Helical" evidence="6">
    <location>
        <begin position="356"/>
        <end position="376"/>
    </location>
</feature>
<feature type="transmembrane region" description="Helical" evidence="6">
    <location>
        <begin position="415"/>
        <end position="434"/>
    </location>
</feature>
<comment type="subcellular location">
    <subcellularLocation>
        <location evidence="1">Cell membrane</location>
        <topology evidence="1">Multi-pass membrane protein</topology>
    </subcellularLocation>
</comment>
<dbReference type="Proteomes" id="UP000183952">
    <property type="component" value="Unassembled WGS sequence"/>
</dbReference>
<protein>
    <submittedName>
        <fullName evidence="7">Membrane protein involved in the export of O-antigen and teichoic acid</fullName>
    </submittedName>
</protein>
<dbReference type="RefSeq" id="WP_072904061.1">
    <property type="nucleotide sequence ID" value="NZ_FRAD01000018.1"/>
</dbReference>
<feature type="transmembrane region" description="Helical" evidence="6">
    <location>
        <begin position="80"/>
        <end position="102"/>
    </location>
</feature>
<feature type="transmembrane region" description="Helical" evidence="6">
    <location>
        <begin position="47"/>
        <end position="68"/>
    </location>
</feature>
<feature type="transmembrane region" description="Helical" evidence="6">
    <location>
        <begin position="254"/>
        <end position="277"/>
    </location>
</feature>
<evidence type="ECO:0000256" key="5">
    <source>
        <dbReference type="ARBA" id="ARBA00023136"/>
    </source>
</evidence>
<keyword evidence="2" id="KW-1003">Cell membrane</keyword>
<evidence type="ECO:0000313" key="7">
    <source>
        <dbReference type="EMBL" id="SHK23713.1"/>
    </source>
</evidence>
<keyword evidence="8" id="KW-1185">Reference proteome</keyword>
<feature type="transmembrane region" description="Helical" evidence="6">
    <location>
        <begin position="174"/>
        <end position="195"/>
    </location>
</feature>
<accession>A0A1M6QUD2</accession>
<keyword evidence="3 6" id="KW-0812">Transmembrane</keyword>
<feature type="transmembrane region" description="Helical" evidence="6">
    <location>
        <begin position="440"/>
        <end position="461"/>
    </location>
</feature>
<dbReference type="STRING" id="1121331.SAMN02745248_02124"/>
<reference evidence="7 8" key="1">
    <citation type="submission" date="2016-11" db="EMBL/GenBank/DDBJ databases">
        <authorList>
            <person name="Jaros S."/>
            <person name="Januszkiewicz K."/>
            <person name="Wedrychowicz H."/>
        </authorList>
    </citation>
    <scope>NUCLEOTIDE SEQUENCE [LARGE SCALE GENOMIC DNA]</scope>
    <source>
        <strain evidence="7 8">DSM 3090</strain>
    </source>
</reference>
<dbReference type="EMBL" id="FRAD01000018">
    <property type="protein sequence ID" value="SHK23713.1"/>
    <property type="molecule type" value="Genomic_DNA"/>
</dbReference>
<evidence type="ECO:0000256" key="3">
    <source>
        <dbReference type="ARBA" id="ARBA00022692"/>
    </source>
</evidence>
<feature type="transmembrane region" description="Helical" evidence="6">
    <location>
        <begin position="215"/>
        <end position="234"/>
    </location>
</feature>